<evidence type="ECO:0000313" key="2">
    <source>
        <dbReference type="Proteomes" id="UP000886757"/>
    </source>
</evidence>
<sequence length="211" mass="24365">MCLSGVKKYLTAAMIMLFVSFTLRFSVSAAHKVLLQQGIAEEVLRFHVLANSDSREDQEMKLLVRDQAVAWMEETVALAEQETGRELNRKEVAALMEEQLPALEEKANRILQDQGAAYQAKASLEECYFPKRTYGTCTFPSGWYQALRLCLGEARGKNWWCVLYPKLCFTDSLHAVMPEEELEKLKEVLTAEEYESLFESPEEWKISFRWF</sequence>
<dbReference type="AlphaFoldDB" id="A0A9D1AFN9"/>
<dbReference type="EMBL" id="DVGK01000128">
    <property type="protein sequence ID" value="HIR14512.1"/>
    <property type="molecule type" value="Genomic_DNA"/>
</dbReference>
<reference evidence="1" key="1">
    <citation type="submission" date="2020-10" db="EMBL/GenBank/DDBJ databases">
        <authorList>
            <person name="Gilroy R."/>
        </authorList>
    </citation>
    <scope>NUCLEOTIDE SEQUENCE</scope>
    <source>
        <strain evidence="1">ChiSjej4B22-8148</strain>
    </source>
</reference>
<dbReference type="Pfam" id="PF09551">
    <property type="entry name" value="Spore_II_R"/>
    <property type="match status" value="1"/>
</dbReference>
<reference evidence="1" key="2">
    <citation type="journal article" date="2021" name="PeerJ">
        <title>Extensive microbial diversity within the chicken gut microbiome revealed by metagenomics and culture.</title>
        <authorList>
            <person name="Gilroy R."/>
            <person name="Ravi A."/>
            <person name="Getino M."/>
            <person name="Pursley I."/>
            <person name="Horton D.L."/>
            <person name="Alikhan N.F."/>
            <person name="Baker D."/>
            <person name="Gharbi K."/>
            <person name="Hall N."/>
            <person name="Watson M."/>
            <person name="Adriaenssens E.M."/>
            <person name="Foster-Nyarko E."/>
            <person name="Jarju S."/>
            <person name="Secka A."/>
            <person name="Antonio M."/>
            <person name="Oren A."/>
            <person name="Chaudhuri R.R."/>
            <person name="La Ragione R."/>
            <person name="Hildebrand F."/>
            <person name="Pallen M.J."/>
        </authorList>
    </citation>
    <scope>NUCLEOTIDE SEQUENCE</scope>
    <source>
        <strain evidence="1">ChiSjej4B22-8148</strain>
    </source>
</reference>
<organism evidence="1 2">
    <name type="scientific">Candidatus Choladousia intestinavium</name>
    <dbReference type="NCBI Taxonomy" id="2840727"/>
    <lineage>
        <taxon>Bacteria</taxon>
        <taxon>Bacillati</taxon>
        <taxon>Bacillota</taxon>
        <taxon>Clostridia</taxon>
        <taxon>Lachnospirales</taxon>
        <taxon>Lachnospiraceae</taxon>
        <taxon>Lachnospiraceae incertae sedis</taxon>
        <taxon>Candidatus Choladousia</taxon>
    </lineage>
</organism>
<gene>
    <name evidence="1" type="ORF">IAB31_11385</name>
</gene>
<accession>A0A9D1AFN9</accession>
<dbReference type="Proteomes" id="UP000886757">
    <property type="component" value="Unassembled WGS sequence"/>
</dbReference>
<dbReference type="InterPro" id="IPR014202">
    <property type="entry name" value="Spore_II_R"/>
</dbReference>
<comment type="caution">
    <text evidence="1">The sequence shown here is derived from an EMBL/GenBank/DDBJ whole genome shotgun (WGS) entry which is preliminary data.</text>
</comment>
<proteinExistence type="predicted"/>
<name>A0A9D1AFN9_9FIRM</name>
<protein>
    <submittedName>
        <fullName evidence="1">Stage II sporulation protein R</fullName>
    </submittedName>
</protein>
<evidence type="ECO:0000313" key="1">
    <source>
        <dbReference type="EMBL" id="HIR14512.1"/>
    </source>
</evidence>